<feature type="region of interest" description="Disordered" evidence="1">
    <location>
        <begin position="50"/>
        <end position="76"/>
    </location>
</feature>
<gene>
    <name evidence="2" type="ORF">GCM10022277_17490</name>
</gene>
<evidence type="ECO:0000313" key="3">
    <source>
        <dbReference type="Proteomes" id="UP001501565"/>
    </source>
</evidence>
<evidence type="ECO:0000256" key="1">
    <source>
        <dbReference type="SAM" id="MobiDB-lite"/>
    </source>
</evidence>
<organism evidence="2 3">
    <name type="scientific">Litoribacillus peritrichatus</name>
    <dbReference type="NCBI Taxonomy" id="718191"/>
    <lineage>
        <taxon>Bacteria</taxon>
        <taxon>Pseudomonadati</taxon>
        <taxon>Pseudomonadota</taxon>
        <taxon>Gammaproteobacteria</taxon>
        <taxon>Oceanospirillales</taxon>
        <taxon>Oceanospirillaceae</taxon>
        <taxon>Litoribacillus</taxon>
    </lineage>
</organism>
<protein>
    <submittedName>
        <fullName evidence="2">Uncharacterized protein</fullName>
    </submittedName>
</protein>
<dbReference type="Proteomes" id="UP001501565">
    <property type="component" value="Unassembled WGS sequence"/>
</dbReference>
<sequence>MKIKTGNADSAKTVKAGCGMRYDPEQLGDHTGFDFSGAEQWKAQLEEKLEAHEPMENVRKKGELKEDKSAAEDNLK</sequence>
<keyword evidence="3" id="KW-1185">Reference proteome</keyword>
<name>A0ABP7MIP8_9GAMM</name>
<reference evidence="3" key="1">
    <citation type="journal article" date="2019" name="Int. J. Syst. Evol. Microbiol.">
        <title>The Global Catalogue of Microorganisms (GCM) 10K type strain sequencing project: providing services to taxonomists for standard genome sequencing and annotation.</title>
        <authorList>
            <consortium name="The Broad Institute Genomics Platform"/>
            <consortium name="The Broad Institute Genome Sequencing Center for Infectious Disease"/>
            <person name="Wu L."/>
            <person name="Ma J."/>
        </authorList>
    </citation>
    <scope>NUCLEOTIDE SEQUENCE [LARGE SCALE GENOMIC DNA]</scope>
    <source>
        <strain evidence="3">JCM 17551</strain>
    </source>
</reference>
<evidence type="ECO:0000313" key="2">
    <source>
        <dbReference type="EMBL" id="GAA3922022.1"/>
    </source>
</evidence>
<comment type="caution">
    <text evidence="2">The sequence shown here is derived from an EMBL/GenBank/DDBJ whole genome shotgun (WGS) entry which is preliminary data.</text>
</comment>
<proteinExistence type="predicted"/>
<accession>A0ABP7MIP8</accession>
<dbReference type="EMBL" id="BAABBN010000004">
    <property type="protein sequence ID" value="GAA3922022.1"/>
    <property type="molecule type" value="Genomic_DNA"/>
</dbReference>
<dbReference type="RefSeq" id="WP_344797575.1">
    <property type="nucleotide sequence ID" value="NZ_BAABBN010000004.1"/>
</dbReference>